<dbReference type="SMART" id="SM01276">
    <property type="entry name" value="M60-like"/>
    <property type="match status" value="1"/>
</dbReference>
<evidence type="ECO:0000313" key="3">
    <source>
        <dbReference type="EMBL" id="KAA8901652.1"/>
    </source>
</evidence>
<dbReference type="AlphaFoldDB" id="A0A642UMJ5"/>
<sequence>MKAGYLLIAAAVGLSATVSAEKKDIKVIEDPKWLANSGVSRGTGHDRQDLGVVLEDGSEIAIRQSNSQFKQNLVLELLTDDSYRDGSVSFNATQASLKSNGSSVAFVRTPLVASNNGTIKPQVEYQISGDKVELPLFENGNDDEFLDKWDQTNASFALIKGSKEQILLPVKDKELASNLTSHESISAVVRYLDGVLDYYDQMIGLDNSSTTDKSVQTRYFMRADAHGPGGAYYAGSWTAQTADSASMWLTKDSWGTFHEIAHGFQAGFDGRGMYTGEVSNNLFNLQYLYEHNPDIQDKDNWLWGYGDKDGTESNLYKQAIENGTAYADLDGRFQLLVYAMLKQGAGDDAFTQMYREYRKESNQEDAEDYTLPDLINKHFSEYSKKDFEPVLKRWNLTVASAQGEKNRQRNYPAVAHLADLVPNNSLPDARKLVDKDYAINSSFVVVTNDEIKDLNLKGEVKFTSQFSDLPDGFTFSLTDGDKVVKNVSIGQNSSVAVSDIPNGIYTIKLPSIDDKVYAADDYYVYIREQSNEKTLSIKQLQNSELVDQSIKLNGLGGTFATLETKWADQQAEFTVTQESPHTYYEGKKYASISVSDANGNNVYQDNIQGTGAKVGSQSFSFKEGYKIQIYHAEPDRIVDGQNLINTKNSTNILQMTKYGLINTNTNGTSNATDSAEAHFIDRIEKAVSSDKAAPIQLKLALNSLSDNNRKKLESKYKDQL</sequence>
<dbReference type="InterPro" id="IPR004954">
    <property type="entry name" value="Mucin-bd"/>
</dbReference>
<dbReference type="Pfam" id="PF13402">
    <property type="entry name" value="Peptidase_M60"/>
    <property type="match status" value="1"/>
</dbReference>
<proteinExistence type="predicted"/>
<reference evidence="3" key="1">
    <citation type="journal article" date="2019" name="G3 (Bethesda)">
        <title>Genome Assemblies of Two Rare Opportunistic Yeast Pathogens: Diutina rugosa (syn. Candida rugosa) and Trichomonascus ciferrii (syn. Candida ciferrii).</title>
        <authorList>
            <person name="Mixao V."/>
            <person name="Saus E."/>
            <person name="Hansen A.P."/>
            <person name="Lass-Florl C."/>
            <person name="Gabaldon T."/>
        </authorList>
    </citation>
    <scope>NUCLEOTIDE SEQUENCE</scope>
    <source>
        <strain evidence="3">CBS 4856</strain>
    </source>
</reference>
<dbReference type="Pfam" id="PF03272">
    <property type="entry name" value="Mucin_bdg"/>
    <property type="match status" value="1"/>
</dbReference>
<evidence type="ECO:0000259" key="2">
    <source>
        <dbReference type="PROSITE" id="PS51723"/>
    </source>
</evidence>
<protein>
    <recommendedName>
        <fullName evidence="2">Peptidase M60 domain-containing protein</fullName>
    </recommendedName>
</protein>
<evidence type="ECO:0000256" key="1">
    <source>
        <dbReference type="SAM" id="SignalP"/>
    </source>
</evidence>
<dbReference type="Gene3D" id="3.40.390.80">
    <property type="entry name" value="Peptidase M60, enhancin-like domain 2"/>
    <property type="match status" value="1"/>
</dbReference>
<keyword evidence="4" id="KW-1185">Reference proteome</keyword>
<dbReference type="InterPro" id="IPR042279">
    <property type="entry name" value="Pep_M60_3"/>
</dbReference>
<accession>A0A642UMJ5</accession>
<feature type="domain" description="Peptidase M60" evidence="2">
    <location>
        <begin position="45"/>
        <end position="346"/>
    </location>
</feature>
<feature type="signal peptide" evidence="1">
    <location>
        <begin position="1"/>
        <end position="20"/>
    </location>
</feature>
<feature type="chain" id="PRO_5024838761" description="Peptidase M60 domain-containing protein" evidence="1">
    <location>
        <begin position="21"/>
        <end position="720"/>
    </location>
</feature>
<dbReference type="EMBL" id="SWFS01000482">
    <property type="protein sequence ID" value="KAA8901652.1"/>
    <property type="molecule type" value="Genomic_DNA"/>
</dbReference>
<dbReference type="PROSITE" id="PS51723">
    <property type="entry name" value="PEPTIDASE_M60"/>
    <property type="match status" value="1"/>
</dbReference>
<keyword evidence="1" id="KW-0732">Signal</keyword>
<dbReference type="Proteomes" id="UP000761534">
    <property type="component" value="Unassembled WGS sequence"/>
</dbReference>
<comment type="caution">
    <text evidence="3">The sequence shown here is derived from an EMBL/GenBank/DDBJ whole genome shotgun (WGS) entry which is preliminary data.</text>
</comment>
<organism evidence="3 4">
    <name type="scientific">Trichomonascus ciferrii</name>
    <dbReference type="NCBI Taxonomy" id="44093"/>
    <lineage>
        <taxon>Eukaryota</taxon>
        <taxon>Fungi</taxon>
        <taxon>Dikarya</taxon>
        <taxon>Ascomycota</taxon>
        <taxon>Saccharomycotina</taxon>
        <taxon>Dipodascomycetes</taxon>
        <taxon>Dipodascales</taxon>
        <taxon>Trichomonascaceae</taxon>
        <taxon>Trichomonascus</taxon>
        <taxon>Trichomonascus ciferrii complex</taxon>
    </lineage>
</organism>
<dbReference type="Gene3D" id="1.10.390.30">
    <property type="entry name" value="Peptidase M60, enhancin-like domain 3"/>
    <property type="match status" value="1"/>
</dbReference>
<dbReference type="OrthoDB" id="4192271at2759"/>
<name>A0A642UMJ5_9ASCO</name>
<gene>
    <name evidence="3" type="ORF">TRICI_006017</name>
</gene>
<dbReference type="VEuPathDB" id="FungiDB:TRICI_006017"/>
<dbReference type="InterPro" id="IPR031161">
    <property type="entry name" value="Peptidase_M60_dom"/>
</dbReference>
<evidence type="ECO:0000313" key="4">
    <source>
        <dbReference type="Proteomes" id="UP000761534"/>
    </source>
</evidence>